<dbReference type="InterPro" id="IPR013087">
    <property type="entry name" value="Znf_C2H2_type"/>
</dbReference>
<evidence type="ECO:0000313" key="3">
    <source>
        <dbReference type="EMBL" id="CAG6673321.1"/>
    </source>
</evidence>
<accession>A0A8D8SRF3</accession>
<dbReference type="EMBL" id="HBUF01230992">
    <property type="protein sequence ID" value="CAG6673321.1"/>
    <property type="molecule type" value="Transcribed_RNA"/>
</dbReference>
<protein>
    <recommendedName>
        <fullName evidence="2">C2H2-type domain-containing protein</fullName>
    </recommendedName>
</protein>
<keyword evidence="1" id="KW-0862">Zinc</keyword>
<organism evidence="3">
    <name type="scientific">Cacopsylla melanoneura</name>
    <dbReference type="NCBI Taxonomy" id="428564"/>
    <lineage>
        <taxon>Eukaryota</taxon>
        <taxon>Metazoa</taxon>
        <taxon>Ecdysozoa</taxon>
        <taxon>Arthropoda</taxon>
        <taxon>Hexapoda</taxon>
        <taxon>Insecta</taxon>
        <taxon>Pterygota</taxon>
        <taxon>Neoptera</taxon>
        <taxon>Paraneoptera</taxon>
        <taxon>Hemiptera</taxon>
        <taxon>Sternorrhyncha</taxon>
        <taxon>Psylloidea</taxon>
        <taxon>Psyllidae</taxon>
        <taxon>Psyllinae</taxon>
        <taxon>Cacopsylla</taxon>
    </lineage>
</organism>
<dbReference type="GO" id="GO:0008270">
    <property type="term" value="F:zinc ion binding"/>
    <property type="evidence" value="ECO:0007669"/>
    <property type="project" value="UniProtKB-KW"/>
</dbReference>
<evidence type="ECO:0000256" key="1">
    <source>
        <dbReference type="PROSITE-ProRule" id="PRU00042"/>
    </source>
</evidence>
<dbReference type="EMBL" id="HBUF01569459">
    <property type="protein sequence ID" value="CAG6765894.1"/>
    <property type="molecule type" value="Transcribed_RNA"/>
</dbReference>
<feature type="domain" description="C2H2-type" evidence="2">
    <location>
        <begin position="30"/>
        <end position="57"/>
    </location>
</feature>
<sequence length="102" mass="11839">MFASNKIEDLLHHCKTCLLMPRPDSFRCRFVCYACFYSTYLFGNIKRHVQTHLGEKPYSCPYCVFCSTHYANVKKHILRAHKDIKNVELGLLSSRPRAKSGP</sequence>
<dbReference type="SUPFAM" id="SSF57667">
    <property type="entry name" value="beta-beta-alpha zinc fingers"/>
    <property type="match status" value="1"/>
</dbReference>
<dbReference type="Gene3D" id="3.30.160.60">
    <property type="entry name" value="Classic Zinc Finger"/>
    <property type="match status" value="2"/>
</dbReference>
<keyword evidence="1" id="KW-0863">Zinc-finger</keyword>
<reference evidence="3" key="1">
    <citation type="submission" date="2021-05" db="EMBL/GenBank/DDBJ databases">
        <authorList>
            <person name="Alioto T."/>
            <person name="Alioto T."/>
            <person name="Gomez Garrido J."/>
        </authorList>
    </citation>
    <scope>NUCLEOTIDE SEQUENCE</scope>
</reference>
<dbReference type="SMART" id="SM00355">
    <property type="entry name" value="ZnF_C2H2"/>
    <property type="match status" value="2"/>
</dbReference>
<dbReference type="PROSITE" id="PS50157">
    <property type="entry name" value="ZINC_FINGER_C2H2_2"/>
    <property type="match status" value="1"/>
</dbReference>
<dbReference type="AlphaFoldDB" id="A0A8D8SRF3"/>
<dbReference type="EMBL" id="HBUF01230991">
    <property type="protein sequence ID" value="CAG6673319.1"/>
    <property type="molecule type" value="Transcribed_RNA"/>
</dbReference>
<dbReference type="InterPro" id="IPR036236">
    <property type="entry name" value="Znf_C2H2_sf"/>
</dbReference>
<keyword evidence="1" id="KW-0479">Metal-binding</keyword>
<dbReference type="EMBL" id="HBUF01569458">
    <property type="protein sequence ID" value="CAG6765892.1"/>
    <property type="molecule type" value="Transcribed_RNA"/>
</dbReference>
<proteinExistence type="predicted"/>
<name>A0A8D8SRF3_9HEMI</name>
<evidence type="ECO:0000259" key="2">
    <source>
        <dbReference type="PROSITE" id="PS50157"/>
    </source>
</evidence>